<feature type="transmembrane region" description="Helical" evidence="11">
    <location>
        <begin position="12"/>
        <end position="37"/>
    </location>
</feature>
<dbReference type="Pfam" id="PF12019">
    <property type="entry name" value="GspH"/>
    <property type="match status" value="1"/>
</dbReference>
<evidence type="ECO:0000256" key="3">
    <source>
        <dbReference type="ARBA" id="ARBA00022475"/>
    </source>
</evidence>
<reference evidence="13" key="1">
    <citation type="submission" date="2020-09" db="EMBL/GenBank/DDBJ databases">
        <title>Pelobacter alkaliphilus sp. nov., a novel anaerobic arsenate-reducing bacterium from terrestrial mud volcano.</title>
        <authorList>
            <person name="Khomyakova M.A."/>
            <person name="Merkel A.Y."/>
            <person name="Slobodkin A.I."/>
        </authorList>
    </citation>
    <scope>NUCLEOTIDE SEQUENCE</scope>
    <source>
        <strain evidence="13">M08fum</strain>
    </source>
</reference>
<evidence type="ECO:0000256" key="1">
    <source>
        <dbReference type="ARBA" id="ARBA00004377"/>
    </source>
</evidence>
<feature type="domain" description="General secretion pathway GspH" evidence="12">
    <location>
        <begin position="49"/>
        <end position="132"/>
    </location>
</feature>
<organism evidence="13 14">
    <name type="scientific">Pelovirga terrestris</name>
    <dbReference type="NCBI Taxonomy" id="2771352"/>
    <lineage>
        <taxon>Bacteria</taxon>
        <taxon>Pseudomonadati</taxon>
        <taxon>Thermodesulfobacteriota</taxon>
        <taxon>Desulfuromonadia</taxon>
        <taxon>Geobacterales</taxon>
        <taxon>Geobacteraceae</taxon>
        <taxon>Pelovirga</taxon>
    </lineage>
</organism>
<evidence type="ECO:0000313" key="13">
    <source>
        <dbReference type="EMBL" id="MBD1401411.1"/>
    </source>
</evidence>
<comment type="caution">
    <text evidence="13">The sequence shown here is derived from an EMBL/GenBank/DDBJ whole genome shotgun (WGS) entry which is preliminary data.</text>
</comment>
<name>A0A8J6QQQ1_9BACT</name>
<dbReference type="Gene3D" id="3.30.700.10">
    <property type="entry name" value="Glycoprotein, Type 4 Pilin"/>
    <property type="match status" value="1"/>
</dbReference>
<evidence type="ECO:0000256" key="5">
    <source>
        <dbReference type="ARBA" id="ARBA00022519"/>
    </source>
</evidence>
<evidence type="ECO:0000256" key="11">
    <source>
        <dbReference type="SAM" id="Phobius"/>
    </source>
</evidence>
<evidence type="ECO:0000256" key="9">
    <source>
        <dbReference type="ARBA" id="ARBA00025772"/>
    </source>
</evidence>
<sequence length="149" mass="15420">MSISPRIASKRAFTLIELVVVMVILGILAAVAVPVFFDLDTYKERAAYDEVASALRYAQKLAVASGCEVQVALAAGGYAIKQRAGDCHTGTFTVISGHPVTSGSFPGVTISPTASIIFNAMGRSDAGTTINVGTHAITIVAETGYVDAP</sequence>
<evidence type="ECO:0000256" key="7">
    <source>
        <dbReference type="ARBA" id="ARBA00022989"/>
    </source>
</evidence>
<dbReference type="Proteomes" id="UP000632828">
    <property type="component" value="Unassembled WGS sequence"/>
</dbReference>
<evidence type="ECO:0000256" key="2">
    <source>
        <dbReference type="ARBA" id="ARBA00021549"/>
    </source>
</evidence>
<dbReference type="AlphaFoldDB" id="A0A8J6QQQ1"/>
<dbReference type="RefSeq" id="WP_191157116.1">
    <property type="nucleotide sequence ID" value="NZ_JACWUN010000015.1"/>
</dbReference>
<dbReference type="InterPro" id="IPR045584">
    <property type="entry name" value="Pilin-like"/>
</dbReference>
<keyword evidence="3" id="KW-1003">Cell membrane</keyword>
<dbReference type="InterPro" id="IPR012902">
    <property type="entry name" value="N_methyl_site"/>
</dbReference>
<protein>
    <recommendedName>
        <fullName evidence="2">Type II secretion system protein H</fullName>
    </recommendedName>
    <alternativeName>
        <fullName evidence="10">General secretion pathway protein H</fullName>
    </alternativeName>
</protein>
<dbReference type="GO" id="GO:0005886">
    <property type="term" value="C:plasma membrane"/>
    <property type="evidence" value="ECO:0007669"/>
    <property type="project" value="UniProtKB-SubCell"/>
</dbReference>
<keyword evidence="14" id="KW-1185">Reference proteome</keyword>
<evidence type="ECO:0000256" key="8">
    <source>
        <dbReference type="ARBA" id="ARBA00023136"/>
    </source>
</evidence>
<comment type="similarity">
    <text evidence="9">Belongs to the GSP H family.</text>
</comment>
<evidence type="ECO:0000256" key="10">
    <source>
        <dbReference type="ARBA" id="ARBA00030775"/>
    </source>
</evidence>
<dbReference type="EMBL" id="JACWUN010000015">
    <property type="protein sequence ID" value="MBD1401411.1"/>
    <property type="molecule type" value="Genomic_DNA"/>
</dbReference>
<comment type="subcellular location">
    <subcellularLocation>
        <location evidence="1">Cell inner membrane</location>
        <topology evidence="1">Single-pass membrane protein</topology>
    </subcellularLocation>
</comment>
<keyword evidence="7 11" id="KW-1133">Transmembrane helix</keyword>
<keyword evidence="5" id="KW-0997">Cell inner membrane</keyword>
<accession>A0A8J6QQQ1</accession>
<dbReference type="NCBIfam" id="TIGR02532">
    <property type="entry name" value="IV_pilin_GFxxxE"/>
    <property type="match status" value="1"/>
</dbReference>
<dbReference type="GO" id="GO:0015627">
    <property type="term" value="C:type II protein secretion system complex"/>
    <property type="evidence" value="ECO:0007669"/>
    <property type="project" value="InterPro"/>
</dbReference>
<evidence type="ECO:0000313" key="14">
    <source>
        <dbReference type="Proteomes" id="UP000632828"/>
    </source>
</evidence>
<gene>
    <name evidence="13" type="ORF">ICT70_12075</name>
</gene>
<dbReference type="GO" id="GO:0015628">
    <property type="term" value="P:protein secretion by the type II secretion system"/>
    <property type="evidence" value="ECO:0007669"/>
    <property type="project" value="InterPro"/>
</dbReference>
<keyword evidence="8 11" id="KW-0472">Membrane</keyword>
<keyword evidence="6 11" id="KW-0812">Transmembrane</keyword>
<dbReference type="SUPFAM" id="SSF54523">
    <property type="entry name" value="Pili subunits"/>
    <property type="match status" value="1"/>
</dbReference>
<evidence type="ECO:0000256" key="4">
    <source>
        <dbReference type="ARBA" id="ARBA00022481"/>
    </source>
</evidence>
<dbReference type="Pfam" id="PF07963">
    <property type="entry name" value="N_methyl"/>
    <property type="match status" value="1"/>
</dbReference>
<evidence type="ECO:0000259" key="12">
    <source>
        <dbReference type="Pfam" id="PF12019"/>
    </source>
</evidence>
<keyword evidence="4" id="KW-0488">Methylation</keyword>
<evidence type="ECO:0000256" key="6">
    <source>
        <dbReference type="ARBA" id="ARBA00022692"/>
    </source>
</evidence>
<dbReference type="InterPro" id="IPR022346">
    <property type="entry name" value="T2SS_GspH"/>
</dbReference>
<proteinExistence type="inferred from homology"/>